<dbReference type="AlphaFoldDB" id="A0A6L9S6X4"/>
<keyword evidence="2 6" id="KW-0288">FMN</keyword>
<comment type="catalytic activity">
    <reaction evidence="5">
        <text>N,N-dimethyl-1,4-phenylenediamine + anthranilate + 2 NAD(+) = 2-(4-dimethylaminophenyl)diazenylbenzoate + 2 NADH + 2 H(+)</text>
        <dbReference type="Rhea" id="RHEA:55872"/>
        <dbReference type="ChEBI" id="CHEBI:15378"/>
        <dbReference type="ChEBI" id="CHEBI:15783"/>
        <dbReference type="ChEBI" id="CHEBI:16567"/>
        <dbReference type="ChEBI" id="CHEBI:57540"/>
        <dbReference type="ChEBI" id="CHEBI:57945"/>
        <dbReference type="ChEBI" id="CHEBI:71579"/>
        <dbReference type="EC" id="1.7.1.17"/>
    </reaction>
    <physiologicalReaction direction="right-to-left" evidence="5">
        <dbReference type="Rhea" id="RHEA:55874"/>
    </physiologicalReaction>
</comment>
<name>A0A6L9S6X4_9ACTN</name>
<dbReference type="InterPro" id="IPR050104">
    <property type="entry name" value="FMN-dep_NADH:Q_OxRdtase_AzoR1"/>
</dbReference>
<dbReference type="EC" id="1.6.5.-" evidence="6"/>
<feature type="binding site" evidence="6">
    <location>
        <begin position="138"/>
        <end position="141"/>
    </location>
    <ligand>
        <name>FMN</name>
        <dbReference type="ChEBI" id="CHEBI:58210"/>
    </ligand>
</feature>
<organism evidence="8 9">
    <name type="scientific">Phytoactinopolyspora halotolerans</name>
    <dbReference type="NCBI Taxonomy" id="1981512"/>
    <lineage>
        <taxon>Bacteria</taxon>
        <taxon>Bacillati</taxon>
        <taxon>Actinomycetota</taxon>
        <taxon>Actinomycetes</taxon>
        <taxon>Jiangellales</taxon>
        <taxon>Jiangellaceae</taxon>
        <taxon>Phytoactinopolyspora</taxon>
    </lineage>
</organism>
<feature type="binding site" evidence="6">
    <location>
        <begin position="16"/>
        <end position="18"/>
    </location>
    <ligand>
        <name>FMN</name>
        <dbReference type="ChEBI" id="CHEBI:58210"/>
    </ligand>
</feature>
<comment type="function">
    <text evidence="6">Quinone reductase that provides resistance to thiol-specific stress caused by electrophilic quinones.</text>
</comment>
<evidence type="ECO:0000313" key="9">
    <source>
        <dbReference type="Proteomes" id="UP000475214"/>
    </source>
</evidence>
<comment type="caution">
    <text evidence="8">The sequence shown here is derived from an EMBL/GenBank/DDBJ whole genome shotgun (WGS) entry which is preliminary data.</text>
</comment>
<evidence type="ECO:0000256" key="6">
    <source>
        <dbReference type="HAMAP-Rule" id="MF_01216"/>
    </source>
</evidence>
<dbReference type="Gene3D" id="3.40.50.360">
    <property type="match status" value="1"/>
</dbReference>
<keyword evidence="4 6" id="KW-0520">NAD</keyword>
<keyword evidence="3 6" id="KW-0560">Oxidoreductase</keyword>
<dbReference type="PANTHER" id="PTHR43741:SF4">
    <property type="entry name" value="FMN-DEPENDENT NADH:QUINONE OXIDOREDUCTASE"/>
    <property type="match status" value="1"/>
</dbReference>
<evidence type="ECO:0000256" key="3">
    <source>
        <dbReference type="ARBA" id="ARBA00023002"/>
    </source>
</evidence>
<gene>
    <name evidence="6" type="primary">azoR</name>
    <name evidence="8" type="ORF">G1H10_11580</name>
</gene>
<dbReference type="GO" id="GO:0016655">
    <property type="term" value="F:oxidoreductase activity, acting on NAD(P)H, quinone or similar compound as acceptor"/>
    <property type="evidence" value="ECO:0007669"/>
    <property type="project" value="InterPro"/>
</dbReference>
<dbReference type="GO" id="GO:0016652">
    <property type="term" value="F:oxidoreductase activity, acting on NAD(P)H as acceptor"/>
    <property type="evidence" value="ECO:0007669"/>
    <property type="project" value="UniProtKB-UniRule"/>
</dbReference>
<feature type="binding site" evidence="6">
    <location>
        <position position="10"/>
    </location>
    <ligand>
        <name>FMN</name>
        <dbReference type="ChEBI" id="CHEBI:58210"/>
    </ligand>
</feature>
<dbReference type="InterPro" id="IPR029039">
    <property type="entry name" value="Flavoprotein-like_sf"/>
</dbReference>
<dbReference type="GO" id="GO:0010181">
    <property type="term" value="F:FMN binding"/>
    <property type="evidence" value="ECO:0007669"/>
    <property type="project" value="UniProtKB-UniRule"/>
</dbReference>
<comment type="function">
    <text evidence="6">Also exhibits azoreductase activity. Catalyzes the reductive cleavage of the azo bond in aromatic azo compounds to the corresponding amines.</text>
</comment>
<dbReference type="HAMAP" id="MF_01216">
    <property type="entry name" value="Azoreductase_type1"/>
    <property type="match status" value="1"/>
</dbReference>
<dbReference type="RefSeq" id="WP_163737278.1">
    <property type="nucleotide sequence ID" value="NZ_JAAGOA010000007.1"/>
</dbReference>
<dbReference type="SUPFAM" id="SSF52218">
    <property type="entry name" value="Flavoproteins"/>
    <property type="match status" value="1"/>
</dbReference>
<dbReference type="EC" id="1.7.1.17" evidence="6"/>
<dbReference type="GO" id="GO:0009055">
    <property type="term" value="F:electron transfer activity"/>
    <property type="evidence" value="ECO:0007669"/>
    <property type="project" value="UniProtKB-UniRule"/>
</dbReference>
<comment type="subunit">
    <text evidence="6">Homodimer.</text>
</comment>
<sequence>MPQLLHIDASIQGDNSVSRQLTARAAGTWRAAHPDGAVVYRDLGAEPVPHLDSIGGLARLLPQDQHTHAQAESWTLTEELVGEVAAADTIVLGLPLYNYGPPSSVKAWVDHLIAPGLSHDPESGQGLLGGREFIVVVSRGGGYSEDAPKAGWDHATAWLPHGLAMTGLEPRFIGVDLTLAPVVPQMSGLVPLAEERRRQAEKAIDDLWPRVLPTA</sequence>
<keyword evidence="9" id="KW-1185">Reference proteome</keyword>
<comment type="caution">
    <text evidence="6">Lacks conserved residue(s) required for the propagation of feature annotation.</text>
</comment>
<proteinExistence type="inferred from homology"/>
<dbReference type="EMBL" id="JAAGOA010000007">
    <property type="protein sequence ID" value="NEE00809.1"/>
    <property type="molecule type" value="Genomic_DNA"/>
</dbReference>
<dbReference type="Proteomes" id="UP000475214">
    <property type="component" value="Unassembled WGS sequence"/>
</dbReference>
<feature type="domain" description="Flavodoxin-like fold" evidence="7">
    <location>
        <begin position="4"/>
        <end position="170"/>
    </location>
</feature>
<reference evidence="8 9" key="1">
    <citation type="submission" date="2020-02" db="EMBL/GenBank/DDBJ databases">
        <authorList>
            <person name="Li X.-J."/>
            <person name="Han X.-M."/>
        </authorList>
    </citation>
    <scope>NUCLEOTIDE SEQUENCE [LARGE SCALE GENOMIC DNA]</scope>
    <source>
        <strain evidence="8 9">CCTCC AB 2017055</strain>
    </source>
</reference>
<evidence type="ECO:0000256" key="2">
    <source>
        <dbReference type="ARBA" id="ARBA00022643"/>
    </source>
</evidence>
<dbReference type="Pfam" id="PF02525">
    <property type="entry name" value="Flavodoxin_2"/>
    <property type="match status" value="1"/>
</dbReference>
<evidence type="ECO:0000256" key="1">
    <source>
        <dbReference type="ARBA" id="ARBA00022630"/>
    </source>
</evidence>
<protein>
    <recommendedName>
        <fullName evidence="6">FMN dependent NADH:quinone oxidoreductase</fullName>
        <ecNumber evidence="6">1.6.5.-</ecNumber>
    </recommendedName>
    <alternativeName>
        <fullName evidence="6">Azo-dye reductase</fullName>
    </alternativeName>
    <alternativeName>
        <fullName evidence="6">FMN-dependent NADH-azo compound oxidoreductase</fullName>
    </alternativeName>
    <alternativeName>
        <fullName evidence="6">FMN-dependent NADH-azoreductase</fullName>
        <ecNumber evidence="6">1.7.1.17</ecNumber>
    </alternativeName>
</protein>
<evidence type="ECO:0000256" key="4">
    <source>
        <dbReference type="ARBA" id="ARBA00023027"/>
    </source>
</evidence>
<comment type="cofactor">
    <cofactor evidence="6">
        <name>FMN</name>
        <dbReference type="ChEBI" id="CHEBI:58210"/>
    </cofactor>
    <text evidence="6">Binds 1 FMN per subunit.</text>
</comment>
<evidence type="ECO:0000256" key="5">
    <source>
        <dbReference type="ARBA" id="ARBA00048542"/>
    </source>
</evidence>
<dbReference type="InterPro" id="IPR003680">
    <property type="entry name" value="Flavodoxin_fold"/>
</dbReference>
<evidence type="ECO:0000313" key="8">
    <source>
        <dbReference type="EMBL" id="NEE00809.1"/>
    </source>
</evidence>
<comment type="similarity">
    <text evidence="6">Belongs to the azoreductase type 1 family.</text>
</comment>
<accession>A0A6L9S6X4</accession>
<evidence type="ECO:0000259" key="7">
    <source>
        <dbReference type="Pfam" id="PF02525"/>
    </source>
</evidence>
<keyword evidence="1 6" id="KW-0285">Flavoprotein</keyword>
<comment type="catalytic activity">
    <reaction evidence="6">
        <text>2 a quinone + NADH + H(+) = 2 a 1,4-benzosemiquinone + NAD(+)</text>
        <dbReference type="Rhea" id="RHEA:65952"/>
        <dbReference type="ChEBI" id="CHEBI:15378"/>
        <dbReference type="ChEBI" id="CHEBI:57540"/>
        <dbReference type="ChEBI" id="CHEBI:57945"/>
        <dbReference type="ChEBI" id="CHEBI:132124"/>
        <dbReference type="ChEBI" id="CHEBI:134225"/>
    </reaction>
</comment>
<dbReference type="InterPro" id="IPR023048">
    <property type="entry name" value="NADH:quinone_OxRdtase_FMN_depd"/>
</dbReference>
<dbReference type="PANTHER" id="PTHR43741">
    <property type="entry name" value="FMN-DEPENDENT NADH-AZOREDUCTASE 1"/>
    <property type="match status" value="1"/>
</dbReference>